<dbReference type="Proteomes" id="UP001166947">
    <property type="component" value="Unassembled WGS sequence"/>
</dbReference>
<gene>
    <name evidence="1" type="ORF">NXS09_07965</name>
</gene>
<dbReference type="RefSeq" id="WP_259292019.1">
    <property type="nucleotide sequence ID" value="NZ_JANUXW010000007.1"/>
</dbReference>
<keyword evidence="2" id="KW-1185">Reference proteome</keyword>
<proteinExistence type="predicted"/>
<reference evidence="1" key="2">
    <citation type="journal article" date="2023" name="Curr. Microbiol.">
        <title>Neisseria montereyensis sp. nov., Isolated from Oropharynx of California Sea Lion (Zalophus californianus): Genomic, Phylogenetic, and Phenotypic Study.</title>
        <authorList>
            <person name="Volokhov D.V."/>
            <person name="Zagorodnyaya T.A."/>
            <person name="Furtak V.A."/>
            <person name="Nattanmai G."/>
            <person name="Randall L."/>
            <person name="Jose S."/>
            <person name="Gao Y."/>
            <person name="Gulland F.M."/>
            <person name="Eisenberg T."/>
            <person name="Delmonte P."/>
            <person name="Blom J."/>
            <person name="Mitchell K.K."/>
        </authorList>
    </citation>
    <scope>NUCLEOTIDE SEQUENCE</scope>
    <source>
        <strain evidence="1">CSL10203-ORH2</strain>
    </source>
</reference>
<organism evidence="1 2">
    <name type="scientific">Neisseria montereyensis</name>
    <dbReference type="NCBI Taxonomy" id="2973938"/>
    <lineage>
        <taxon>Bacteria</taxon>
        <taxon>Pseudomonadati</taxon>
        <taxon>Pseudomonadota</taxon>
        <taxon>Betaproteobacteria</taxon>
        <taxon>Neisseriales</taxon>
        <taxon>Neisseriaceae</taxon>
        <taxon>Neisseria</taxon>
    </lineage>
</organism>
<reference evidence="1" key="1">
    <citation type="submission" date="2022-08" db="EMBL/GenBank/DDBJ databases">
        <authorList>
            <person name="Volokhov D.V."/>
            <person name="Furtak V.A."/>
            <person name="Zagorodnyaya T.A."/>
        </authorList>
    </citation>
    <scope>NUCLEOTIDE SEQUENCE</scope>
    <source>
        <strain evidence="1">CSL10203-ORH2</strain>
    </source>
</reference>
<evidence type="ECO:0000313" key="1">
    <source>
        <dbReference type="EMBL" id="MCS4534232.1"/>
    </source>
</evidence>
<sequence length="111" mass="12030">MNKPLIFKRGETVEITLLFDILDDYGISALSGVDALARIRPKFGTDVVADFAVDVYPEQNRLLLTLSPDQSAMLKEGAYIADVAFTRLSDGLVQMSGDIAVEIIKGTSHVG</sequence>
<comment type="caution">
    <text evidence="1">The sequence shown here is derived from an EMBL/GenBank/DDBJ whole genome shotgun (WGS) entry which is preliminary data.</text>
</comment>
<evidence type="ECO:0000313" key="2">
    <source>
        <dbReference type="Proteomes" id="UP001166947"/>
    </source>
</evidence>
<accession>A0ABT2FDM0</accession>
<protein>
    <recommendedName>
        <fullName evidence="3">Type VI secretion system tip protein VgrG</fullName>
    </recommendedName>
</protein>
<evidence type="ECO:0008006" key="3">
    <source>
        <dbReference type="Google" id="ProtNLM"/>
    </source>
</evidence>
<name>A0ABT2FDM0_9NEIS</name>
<dbReference type="EMBL" id="JANUXW010000007">
    <property type="protein sequence ID" value="MCS4534232.1"/>
    <property type="molecule type" value="Genomic_DNA"/>
</dbReference>